<evidence type="ECO:0000313" key="4">
    <source>
        <dbReference type="Proteomes" id="UP000243978"/>
    </source>
</evidence>
<dbReference type="SUPFAM" id="SSF52096">
    <property type="entry name" value="ClpP/crotonase"/>
    <property type="match status" value="1"/>
</dbReference>
<evidence type="ECO:0000256" key="1">
    <source>
        <dbReference type="SAM" id="MobiDB-lite"/>
    </source>
</evidence>
<feature type="region of interest" description="Disordered" evidence="1">
    <location>
        <begin position="51"/>
        <end position="88"/>
    </location>
</feature>
<organism evidence="3 4">
    <name type="scientific">Litoreibacter ponti</name>
    <dbReference type="NCBI Taxonomy" id="1510457"/>
    <lineage>
        <taxon>Bacteria</taxon>
        <taxon>Pseudomonadati</taxon>
        <taxon>Pseudomonadota</taxon>
        <taxon>Alphaproteobacteria</taxon>
        <taxon>Rhodobacterales</taxon>
        <taxon>Roseobacteraceae</taxon>
        <taxon>Litoreibacter</taxon>
    </lineage>
</organism>
<keyword evidence="2" id="KW-0472">Membrane</keyword>
<dbReference type="InterPro" id="IPR029045">
    <property type="entry name" value="ClpP/crotonase-like_dom_sf"/>
</dbReference>
<feature type="transmembrane region" description="Helical" evidence="2">
    <location>
        <begin position="21"/>
        <end position="45"/>
    </location>
</feature>
<evidence type="ECO:0000256" key="2">
    <source>
        <dbReference type="SAM" id="Phobius"/>
    </source>
</evidence>
<dbReference type="EMBL" id="QBKS01000001">
    <property type="protein sequence ID" value="PTX57449.1"/>
    <property type="molecule type" value="Genomic_DNA"/>
</dbReference>
<dbReference type="Gene3D" id="3.90.226.10">
    <property type="entry name" value="2-enoyl-CoA Hydratase, Chain A, domain 1"/>
    <property type="match status" value="1"/>
</dbReference>
<protein>
    <recommendedName>
        <fullName evidence="5">Periplasmic protein-like protein</fullName>
    </recommendedName>
</protein>
<name>A0A2T6BN01_9RHOB</name>
<evidence type="ECO:0008006" key="5">
    <source>
        <dbReference type="Google" id="ProtNLM"/>
    </source>
</evidence>
<gene>
    <name evidence="3" type="ORF">C8N43_2119</name>
</gene>
<keyword evidence="2" id="KW-1133">Transmembrane helix</keyword>
<sequence length="260" mass="28123">MSDATEEPGGFTARAAIKLVLAIQLGIALYLMGGGLASAIPHIAWPSNKPQFDTPVLPGDQTRRYRPSDMPLEPAPEGNPDRPYRSTGDMPARLAFAQEGDTLTLTGSIEEGDAQRMAEHLERRGEGLARVRLNSPGGSVRDALEIGRMVRDAELETLLGAGDICLSACPYILASGTTRMVHDSAQVGVHQHYFGTNSALPAFLAVEDIQRGQGQVMGYLDEMGIDPLMMRHALVTPPDEIYILLPEQLETYRLSTPTEG</sequence>
<accession>A0A2T6BN01</accession>
<dbReference type="RefSeq" id="WP_107845546.1">
    <property type="nucleotide sequence ID" value="NZ_QBKS01000001.1"/>
</dbReference>
<keyword evidence="2" id="KW-0812">Transmembrane</keyword>
<dbReference type="Proteomes" id="UP000243978">
    <property type="component" value="Unassembled WGS sequence"/>
</dbReference>
<proteinExistence type="predicted"/>
<evidence type="ECO:0000313" key="3">
    <source>
        <dbReference type="EMBL" id="PTX57449.1"/>
    </source>
</evidence>
<keyword evidence="4" id="KW-1185">Reference proteome</keyword>
<comment type="caution">
    <text evidence="3">The sequence shown here is derived from an EMBL/GenBank/DDBJ whole genome shotgun (WGS) entry which is preliminary data.</text>
</comment>
<dbReference type="AlphaFoldDB" id="A0A2T6BN01"/>
<reference evidence="3 4" key="1">
    <citation type="submission" date="2018-04" db="EMBL/GenBank/DDBJ databases">
        <title>Genomic Encyclopedia of Archaeal and Bacterial Type Strains, Phase II (KMG-II): from individual species to whole genera.</title>
        <authorList>
            <person name="Goeker M."/>
        </authorList>
    </citation>
    <scope>NUCLEOTIDE SEQUENCE [LARGE SCALE GENOMIC DNA]</scope>
    <source>
        <strain evidence="3 4">DSM 100977</strain>
    </source>
</reference>
<dbReference type="OrthoDB" id="5936191at2"/>